<dbReference type="RefSeq" id="WP_109458505.1">
    <property type="nucleotide sequence ID" value="NZ_QFBC01000004.1"/>
</dbReference>
<protein>
    <submittedName>
        <fullName evidence="2">Uncharacterized protein</fullName>
    </submittedName>
</protein>
<feature type="transmembrane region" description="Helical" evidence="1">
    <location>
        <begin position="414"/>
        <end position="431"/>
    </location>
</feature>
<sequence length="616" mass="65132">MANAALTTETAGRGAASRTASGHLLAQLRFAVVLYGIITMLVLAALNMPGSHDYVGADNDDAMRLVEVRDLLAGQNWFDMQQYRLGLEDGTPMHWSRLVDLPIANLISFFDLFLPHTAAEAAALAAWPMGLGVCLLFVMGLAGRRIGGTAVMHAAMGLTAIYLVTGNRFLPGAIDHHNVQLLLMAIVAAMLVDPERRPASFAIAGLAVALAIAVGVETVPHVAVACLIVAGLWAWHGADIARPTRAFCIALVIGMSVAFFSTVPPGLYGLVTCDSLSLGFYGLTSVGATMLFASTYAANGFSMPMRLTVLGASGIMVLSALVTLAPQCLGNPLSDLDPMIANLWLSNVSEAQSLFRLIRLDPGSVGGFYGTGLFALAVCAFRIWRRDRVEMHAVLGALLLVGVAVAMFQVRGAAFANLLAILPLALLLMEIRRIANADPENMGAGFVYIVTAFLCVPSAWGLGGVLGAQGVKGLVEHSPLAETKPGPRCSSQAALAQLSALEPGVVASSIEFGAAMLRFTPHRILSAPYHRNQGGILTEMYIGLSNPQQAESFLRGAGVTVIAYCAGDWQTHHFAELEPRGLYADLARGNIPAYLEALPAAEGSDLTLYRVLPEEK</sequence>
<keyword evidence="1" id="KW-0472">Membrane</keyword>
<feature type="transmembrane region" description="Helical" evidence="1">
    <location>
        <begin position="28"/>
        <end position="46"/>
    </location>
</feature>
<comment type="caution">
    <text evidence="2">The sequence shown here is derived from an EMBL/GenBank/DDBJ whole genome shotgun (WGS) entry which is preliminary data.</text>
</comment>
<dbReference type="EMBL" id="QFBC01000004">
    <property type="protein sequence ID" value="PWE56185.1"/>
    <property type="molecule type" value="Genomic_DNA"/>
</dbReference>
<dbReference type="Proteomes" id="UP000245252">
    <property type="component" value="Unassembled WGS sequence"/>
</dbReference>
<feature type="transmembrane region" description="Helical" evidence="1">
    <location>
        <begin position="222"/>
        <end position="240"/>
    </location>
</feature>
<feature type="transmembrane region" description="Helical" evidence="1">
    <location>
        <begin position="247"/>
        <end position="268"/>
    </location>
</feature>
<evidence type="ECO:0000313" key="2">
    <source>
        <dbReference type="EMBL" id="PWE56185.1"/>
    </source>
</evidence>
<gene>
    <name evidence="2" type="ORF">DEM27_12200</name>
</gene>
<feature type="transmembrane region" description="Helical" evidence="1">
    <location>
        <begin position="150"/>
        <end position="170"/>
    </location>
</feature>
<name>A0A2U2DS84_9HYPH</name>
<keyword evidence="1" id="KW-0812">Transmembrane</keyword>
<dbReference type="AlphaFoldDB" id="A0A2U2DS84"/>
<feature type="transmembrane region" description="Helical" evidence="1">
    <location>
        <begin position="443"/>
        <end position="462"/>
    </location>
</feature>
<evidence type="ECO:0000313" key="3">
    <source>
        <dbReference type="Proteomes" id="UP000245252"/>
    </source>
</evidence>
<organism evidence="2 3">
    <name type="scientific">Metarhizobium album</name>
    <dbReference type="NCBI Taxonomy" id="2182425"/>
    <lineage>
        <taxon>Bacteria</taxon>
        <taxon>Pseudomonadati</taxon>
        <taxon>Pseudomonadota</taxon>
        <taxon>Alphaproteobacteria</taxon>
        <taxon>Hyphomicrobiales</taxon>
        <taxon>Rhizobiaceae</taxon>
        <taxon>Metarhizobium</taxon>
    </lineage>
</organism>
<evidence type="ECO:0000256" key="1">
    <source>
        <dbReference type="SAM" id="Phobius"/>
    </source>
</evidence>
<keyword evidence="3" id="KW-1185">Reference proteome</keyword>
<keyword evidence="1" id="KW-1133">Transmembrane helix</keyword>
<accession>A0A2U2DS84</accession>
<dbReference type="OrthoDB" id="1082056at2"/>
<proteinExistence type="predicted"/>
<reference evidence="2 3" key="1">
    <citation type="submission" date="2018-05" db="EMBL/GenBank/DDBJ databases">
        <title>The draft genome of strain NS-104.</title>
        <authorList>
            <person name="Hang P."/>
            <person name="Jiang J."/>
        </authorList>
    </citation>
    <scope>NUCLEOTIDE SEQUENCE [LARGE SCALE GENOMIC DNA]</scope>
    <source>
        <strain evidence="2 3">NS-104</strain>
    </source>
</reference>
<feature type="transmembrane region" description="Helical" evidence="1">
    <location>
        <begin position="280"/>
        <end position="298"/>
    </location>
</feature>
<feature type="transmembrane region" description="Helical" evidence="1">
    <location>
        <begin position="121"/>
        <end position="143"/>
    </location>
</feature>
<feature type="transmembrane region" description="Helical" evidence="1">
    <location>
        <begin position="391"/>
        <end position="408"/>
    </location>
</feature>
<feature type="transmembrane region" description="Helical" evidence="1">
    <location>
        <begin position="305"/>
        <end position="325"/>
    </location>
</feature>
<feature type="transmembrane region" description="Helical" evidence="1">
    <location>
        <begin position="366"/>
        <end position="384"/>
    </location>
</feature>